<dbReference type="OrthoDB" id="5565759at2"/>
<dbReference type="Pfam" id="PF01584">
    <property type="entry name" value="CheW"/>
    <property type="match status" value="1"/>
</dbReference>
<dbReference type="EMBL" id="RCDA01000002">
    <property type="protein sequence ID" value="RLK48749.1"/>
    <property type="molecule type" value="Genomic_DNA"/>
</dbReference>
<dbReference type="Gene3D" id="2.30.30.40">
    <property type="entry name" value="SH3 Domains"/>
    <property type="match status" value="1"/>
</dbReference>
<dbReference type="SMART" id="SM00260">
    <property type="entry name" value="CheW"/>
    <property type="match status" value="1"/>
</dbReference>
<dbReference type="PROSITE" id="PS50851">
    <property type="entry name" value="CHEW"/>
    <property type="match status" value="1"/>
</dbReference>
<dbReference type="Proteomes" id="UP000275461">
    <property type="component" value="Unassembled WGS sequence"/>
</dbReference>
<gene>
    <name evidence="3" type="ORF">DFR31_1860</name>
</gene>
<comment type="caution">
    <text evidence="3">The sequence shown here is derived from an EMBL/GenBank/DDBJ whole genome shotgun (WGS) entry which is preliminary data.</text>
</comment>
<feature type="domain" description="CheW-like" evidence="2">
    <location>
        <begin position="135"/>
        <end position="274"/>
    </location>
</feature>
<reference evidence="3 4" key="1">
    <citation type="submission" date="2018-10" db="EMBL/GenBank/DDBJ databases">
        <title>Genomic Encyclopedia of Type Strains, Phase IV (KMG-IV): sequencing the most valuable type-strain genomes for metagenomic binning, comparative biology and taxonomic classification.</title>
        <authorList>
            <person name="Goeker M."/>
        </authorList>
    </citation>
    <scope>NUCLEOTIDE SEQUENCE [LARGE SCALE GENOMIC DNA]</scope>
    <source>
        <strain evidence="3 4">DSM 12769</strain>
    </source>
</reference>
<dbReference type="Gene3D" id="2.40.50.180">
    <property type="entry name" value="CheA-289, Domain 4"/>
    <property type="match status" value="1"/>
</dbReference>
<proteinExistence type="predicted"/>
<dbReference type="AlphaFoldDB" id="A0A498C0W4"/>
<dbReference type="GO" id="GO:0007165">
    <property type="term" value="P:signal transduction"/>
    <property type="evidence" value="ECO:0007669"/>
    <property type="project" value="InterPro"/>
</dbReference>
<sequence>MADRRNGEDPALVRQDQALSSYLEDLLSAIPEGDEEASGREEAPEPEPAPHPPRPVLDTPARPVTHLPTVAPPEPAEPAVKPAPAEAPPAETPEEPPPAEVPAVDTPSVAARRAPAPEPEPEGPHDPIPEWARPDFQALIFYVGGLRLAVPLVKLNSVVPYPRKVAPTPGKPDWFRGLFHYRGRNVKVVDTATLVLDRHRNRLSDEDLSPRKLLVVGDSEWALACRDVGEVMRLKPDQVQWRTSRGQRRWLAGTVREHLCALMDTDAFAELLEEHRT</sequence>
<name>A0A498C0W4_9GAMM</name>
<dbReference type="SUPFAM" id="SSF50341">
    <property type="entry name" value="CheW-like"/>
    <property type="match status" value="1"/>
</dbReference>
<dbReference type="InterPro" id="IPR036061">
    <property type="entry name" value="CheW-like_dom_sf"/>
</dbReference>
<dbReference type="GO" id="GO:0006935">
    <property type="term" value="P:chemotaxis"/>
    <property type="evidence" value="ECO:0007669"/>
    <property type="project" value="InterPro"/>
</dbReference>
<evidence type="ECO:0000259" key="2">
    <source>
        <dbReference type="PROSITE" id="PS50851"/>
    </source>
</evidence>
<feature type="compositionally biased region" description="Low complexity" evidence="1">
    <location>
        <begin position="101"/>
        <end position="114"/>
    </location>
</feature>
<evidence type="ECO:0000313" key="4">
    <source>
        <dbReference type="Proteomes" id="UP000275461"/>
    </source>
</evidence>
<accession>A0A498C0W4</accession>
<evidence type="ECO:0000313" key="3">
    <source>
        <dbReference type="EMBL" id="RLK48749.1"/>
    </source>
</evidence>
<feature type="compositionally biased region" description="Pro residues" evidence="1">
    <location>
        <begin position="46"/>
        <end position="55"/>
    </location>
</feature>
<dbReference type="RefSeq" id="WP_121442388.1">
    <property type="nucleotide sequence ID" value="NZ_RCDA01000002.1"/>
</dbReference>
<organism evidence="3 4">
    <name type="scientific">Alkalispirillum mobile</name>
    <dbReference type="NCBI Taxonomy" id="85925"/>
    <lineage>
        <taxon>Bacteria</taxon>
        <taxon>Pseudomonadati</taxon>
        <taxon>Pseudomonadota</taxon>
        <taxon>Gammaproteobacteria</taxon>
        <taxon>Chromatiales</taxon>
        <taxon>Ectothiorhodospiraceae</taxon>
        <taxon>Alkalispirillum</taxon>
    </lineage>
</organism>
<feature type="compositionally biased region" description="Pro residues" evidence="1">
    <location>
        <begin position="85"/>
        <end position="100"/>
    </location>
</feature>
<evidence type="ECO:0000256" key="1">
    <source>
        <dbReference type="SAM" id="MobiDB-lite"/>
    </source>
</evidence>
<feature type="region of interest" description="Disordered" evidence="1">
    <location>
        <begin position="23"/>
        <end position="129"/>
    </location>
</feature>
<dbReference type="InterPro" id="IPR002545">
    <property type="entry name" value="CheW-lke_dom"/>
</dbReference>
<protein>
    <submittedName>
        <fullName evidence="3">Purine-binding chemotaxis protein CheW</fullName>
    </submittedName>
</protein>
<keyword evidence="4" id="KW-1185">Reference proteome</keyword>